<accession>A0A9X9XHX0</accession>
<reference evidence="1" key="1">
    <citation type="submission" date="2020-01" db="EMBL/GenBank/DDBJ databases">
        <authorList>
            <person name="Rat A."/>
        </authorList>
    </citation>
    <scope>NUCLEOTIDE SEQUENCE</scope>
    <source>
        <strain evidence="1">LMG 31228</strain>
    </source>
</reference>
<name>A0A9X9XHX0_9PROT</name>
<dbReference type="RefSeq" id="WP_211848879.1">
    <property type="nucleotide sequence ID" value="NZ_JAAEDL010000030.1"/>
</dbReference>
<reference evidence="1" key="2">
    <citation type="journal article" date="2021" name="Syst. Appl. Microbiol.">
        <title>Roseomonas hellenica sp. nov., isolated from roots of wild-growing Alkanna tinctoria.</title>
        <authorList>
            <person name="Rat A."/>
            <person name="Naranjo H.D."/>
            <person name="Lebbe L."/>
            <person name="Cnockaert M."/>
            <person name="Krigas N."/>
            <person name="Grigoriadou K."/>
            <person name="Maloupa E."/>
            <person name="Willems A."/>
        </authorList>
    </citation>
    <scope>NUCLEOTIDE SEQUENCE</scope>
    <source>
        <strain evidence="1">LMG 31228</strain>
    </source>
</reference>
<dbReference type="Proteomes" id="UP001138709">
    <property type="component" value="Unassembled WGS sequence"/>
</dbReference>
<proteinExistence type="predicted"/>
<keyword evidence="2" id="KW-1185">Reference proteome</keyword>
<sequence>MTRQRARSLAAGALVLLTGCNAPDYTPVRDWARAGSLVADHPGATRAVAALPPDAAPAEVRDGIVAMQAALSLHLAALGRMADDGVLQYPEDPFTDLAARAAGADAAGGEAVAGLGRFLRYATRGNLRAPQLRDSIRATDPLVQELARALVASIRREATAMPGEAGPLEAYAAVVAQIGEGHALLKARASDITDEEVVQLIRAEEDRLRRAARALPYPAAAPAPAAAR</sequence>
<evidence type="ECO:0000313" key="2">
    <source>
        <dbReference type="Proteomes" id="UP001138709"/>
    </source>
</evidence>
<gene>
    <name evidence="1" type="ORF">GXW74_22665</name>
</gene>
<comment type="caution">
    <text evidence="1">The sequence shown here is derived from an EMBL/GenBank/DDBJ whole genome shotgun (WGS) entry which is preliminary data.</text>
</comment>
<dbReference type="AlphaFoldDB" id="A0A9X9XHX0"/>
<protein>
    <submittedName>
        <fullName evidence="1">Uncharacterized protein</fullName>
    </submittedName>
</protein>
<organism evidence="1 2">
    <name type="scientific">Neoroseomonas eburnea</name>
    <dbReference type="NCBI Taxonomy" id="1346889"/>
    <lineage>
        <taxon>Bacteria</taxon>
        <taxon>Pseudomonadati</taxon>
        <taxon>Pseudomonadota</taxon>
        <taxon>Alphaproteobacteria</taxon>
        <taxon>Acetobacterales</taxon>
        <taxon>Acetobacteraceae</taxon>
        <taxon>Neoroseomonas</taxon>
    </lineage>
</organism>
<dbReference type="EMBL" id="JAAEDL010000030">
    <property type="protein sequence ID" value="MBR0683306.1"/>
    <property type="molecule type" value="Genomic_DNA"/>
</dbReference>
<evidence type="ECO:0000313" key="1">
    <source>
        <dbReference type="EMBL" id="MBR0683306.1"/>
    </source>
</evidence>
<dbReference type="PROSITE" id="PS51257">
    <property type="entry name" value="PROKAR_LIPOPROTEIN"/>
    <property type="match status" value="1"/>
</dbReference>